<dbReference type="EMBL" id="QCYY01003781">
    <property type="protein sequence ID" value="ROT62185.1"/>
    <property type="molecule type" value="Genomic_DNA"/>
</dbReference>
<dbReference type="Proteomes" id="UP000283509">
    <property type="component" value="Unassembled WGS sequence"/>
</dbReference>
<comment type="caution">
    <text evidence="1">The sequence shown here is derived from an EMBL/GenBank/DDBJ whole genome shotgun (WGS) entry which is preliminary data.</text>
</comment>
<reference evidence="1 2" key="2">
    <citation type="submission" date="2019-01" db="EMBL/GenBank/DDBJ databases">
        <title>The decoding of complex shrimp genome reveals the adaptation for benthos swimmer, frequently molting mechanism and breeding impact on genome.</title>
        <authorList>
            <person name="Sun Y."/>
            <person name="Gao Y."/>
            <person name="Yu Y."/>
        </authorList>
    </citation>
    <scope>NUCLEOTIDE SEQUENCE [LARGE SCALE GENOMIC DNA]</scope>
    <source>
        <tissue evidence="1">Muscle</tissue>
    </source>
</reference>
<organism evidence="1 2">
    <name type="scientific">Penaeus vannamei</name>
    <name type="common">Whiteleg shrimp</name>
    <name type="synonym">Litopenaeus vannamei</name>
    <dbReference type="NCBI Taxonomy" id="6689"/>
    <lineage>
        <taxon>Eukaryota</taxon>
        <taxon>Metazoa</taxon>
        <taxon>Ecdysozoa</taxon>
        <taxon>Arthropoda</taxon>
        <taxon>Crustacea</taxon>
        <taxon>Multicrustacea</taxon>
        <taxon>Malacostraca</taxon>
        <taxon>Eumalacostraca</taxon>
        <taxon>Eucarida</taxon>
        <taxon>Decapoda</taxon>
        <taxon>Dendrobranchiata</taxon>
        <taxon>Penaeoidea</taxon>
        <taxon>Penaeidae</taxon>
        <taxon>Penaeus</taxon>
    </lineage>
</organism>
<evidence type="ECO:0000313" key="2">
    <source>
        <dbReference type="Proteomes" id="UP000283509"/>
    </source>
</evidence>
<reference evidence="1 2" key="1">
    <citation type="submission" date="2018-04" db="EMBL/GenBank/DDBJ databases">
        <authorList>
            <person name="Zhang X."/>
            <person name="Yuan J."/>
            <person name="Li F."/>
            <person name="Xiang J."/>
        </authorList>
    </citation>
    <scope>NUCLEOTIDE SEQUENCE [LARGE SCALE GENOMIC DNA]</scope>
    <source>
        <tissue evidence="1">Muscle</tissue>
    </source>
</reference>
<protein>
    <submittedName>
        <fullName evidence="1">Uncharacterized protein</fullName>
    </submittedName>
</protein>
<dbReference type="AlphaFoldDB" id="A0A3R7PX23"/>
<keyword evidence="2" id="KW-1185">Reference proteome</keyword>
<dbReference type="OrthoDB" id="6342474at2759"/>
<gene>
    <name evidence="1" type="ORF">C7M84_019985</name>
</gene>
<name>A0A3R7PX23_PENVA</name>
<evidence type="ECO:0000313" key="1">
    <source>
        <dbReference type="EMBL" id="ROT62185.1"/>
    </source>
</evidence>
<proteinExistence type="predicted"/>
<accession>A0A3R7PX23</accession>
<sequence>MTWGEVSMIPDVREWGEQVSLANASYVDGGEQKNGGSRVGKIVSVAAENGERAVGGNSAGSDLGYGEKIVERVWMRMGVTRAGRRVGREWGIENEERAGENPPILEIPSKIPTLSFTYPSLHPTTHPHLSLSPTYPPPLIHSFTPPTHPPIHSHTHPTPHLIHSTHLPTPLIHSQPTYPPHYPHSHATYQHPSTTPTHIHIHPHAISHRPPQTEKTPAPPLSPDGVQTTFTLADPVADPEADPAADPGYHAPCYDKTQYVNAYKTEAYPVPVYETVYKKKVVPTTLYKTLHKTQYQTVYHTEYVPKYVTETLYKTQYVPKYVTSTHYHTHFQTQVRYNTIYDTQYTPVYVTKTKVQYQTHYATQYAPNYVTVAKNKVIYKTYCPKPVYG</sequence>